<protein>
    <submittedName>
        <fullName evidence="7">ABC transporter permease</fullName>
    </submittedName>
</protein>
<evidence type="ECO:0000256" key="6">
    <source>
        <dbReference type="SAM" id="Phobius"/>
    </source>
</evidence>
<feature type="transmembrane region" description="Helical" evidence="6">
    <location>
        <begin position="143"/>
        <end position="162"/>
    </location>
</feature>
<feature type="transmembrane region" description="Helical" evidence="6">
    <location>
        <begin position="277"/>
        <end position="301"/>
    </location>
</feature>
<comment type="caution">
    <text evidence="7">The sequence shown here is derived from an EMBL/GenBank/DDBJ whole genome shotgun (WGS) entry which is preliminary data.</text>
</comment>
<evidence type="ECO:0000256" key="2">
    <source>
        <dbReference type="ARBA" id="ARBA00022475"/>
    </source>
</evidence>
<proteinExistence type="predicted"/>
<feature type="transmembrane region" description="Helical" evidence="6">
    <location>
        <begin position="55"/>
        <end position="77"/>
    </location>
</feature>
<evidence type="ECO:0000313" key="8">
    <source>
        <dbReference type="Proteomes" id="UP000830835"/>
    </source>
</evidence>
<comment type="subcellular location">
    <subcellularLocation>
        <location evidence="1">Cell membrane</location>
        <topology evidence="1">Multi-pass membrane protein</topology>
    </subcellularLocation>
</comment>
<feature type="transmembrane region" description="Helical" evidence="6">
    <location>
        <begin position="12"/>
        <end position="34"/>
    </location>
</feature>
<evidence type="ECO:0000313" key="7">
    <source>
        <dbReference type="EMBL" id="MCJ2544335.1"/>
    </source>
</evidence>
<name>A0ABT0CEY4_THEVL</name>
<dbReference type="CDD" id="cd06580">
    <property type="entry name" value="TM_PBP1_transp_TpRbsC_like"/>
    <property type="match status" value="1"/>
</dbReference>
<evidence type="ECO:0000256" key="3">
    <source>
        <dbReference type="ARBA" id="ARBA00022692"/>
    </source>
</evidence>
<keyword evidence="3 6" id="KW-0812">Transmembrane</keyword>
<feature type="transmembrane region" description="Helical" evidence="6">
    <location>
        <begin position="83"/>
        <end position="100"/>
    </location>
</feature>
<dbReference type="PANTHER" id="PTHR47089:SF1">
    <property type="entry name" value="GUANOSINE ABC TRANSPORTER PERMEASE PROTEIN NUPP"/>
    <property type="match status" value="1"/>
</dbReference>
<dbReference type="PANTHER" id="PTHR47089">
    <property type="entry name" value="ABC TRANSPORTER, PERMEASE PROTEIN"/>
    <property type="match status" value="1"/>
</dbReference>
<feature type="transmembrane region" description="Helical" evidence="6">
    <location>
        <begin position="193"/>
        <end position="212"/>
    </location>
</feature>
<keyword evidence="8" id="KW-1185">Reference proteome</keyword>
<accession>A0ABT0CEY4</accession>
<evidence type="ECO:0000256" key="5">
    <source>
        <dbReference type="ARBA" id="ARBA00023136"/>
    </source>
</evidence>
<dbReference type="InterPro" id="IPR001851">
    <property type="entry name" value="ABC_transp_permease"/>
</dbReference>
<feature type="transmembrane region" description="Helical" evidence="6">
    <location>
        <begin position="112"/>
        <end position="137"/>
    </location>
</feature>
<dbReference type="RefSeq" id="WP_244352798.1">
    <property type="nucleotide sequence ID" value="NZ_JAFIRA010000058.1"/>
</dbReference>
<dbReference type="EMBL" id="JAFIRA010000058">
    <property type="protein sequence ID" value="MCJ2544335.1"/>
    <property type="molecule type" value="Genomic_DNA"/>
</dbReference>
<gene>
    <name evidence="7" type="ORF">JX360_15720</name>
</gene>
<keyword evidence="4 6" id="KW-1133">Transmembrane helix</keyword>
<keyword evidence="2" id="KW-1003">Cell membrane</keyword>
<evidence type="ECO:0000256" key="1">
    <source>
        <dbReference type="ARBA" id="ARBA00004651"/>
    </source>
</evidence>
<dbReference type="Pfam" id="PF02653">
    <property type="entry name" value="BPD_transp_2"/>
    <property type="match status" value="1"/>
</dbReference>
<sequence length="347" mass="36606">MSISMSSIQRTWILQGLALLAALLFVAVVILLVGASPLQVARSMWSGAFGTEAQFGRVLATLAPLTLCCCGLVFTFIAGLYNLGIEGQITVGAIAATFLLRLDDGHLPPPLAITLALVSGILGGAGWGWLAGILNVFGRVNEIFAGLGLNFVAQGWVLYLIFGPWKRPGVASMSGTELLDPSLWLPTWGRSEASPVALLLALLALGLTVMVVRNTRFGLQLRAVGKNPLAAFRLGIPSTQRLMMAFGCCGGLAGLAGALQVLALFHRLIPNISSNLGFLALLVVMLAGFNPLLILPIAFFFSSLNIGSLQLPLSLQLESSLAGVIQGSLVLFVLLAQGISRRYRDTP</sequence>
<feature type="transmembrane region" description="Helical" evidence="6">
    <location>
        <begin position="242"/>
        <end position="265"/>
    </location>
</feature>
<reference evidence="7" key="1">
    <citation type="submission" date="2021-02" db="EMBL/GenBank/DDBJ databases">
        <title>The CRISPR/cas machinery reduction and long-range gene transfer in the hot spring cyanobacterium Synechococcus.</title>
        <authorList>
            <person name="Dvorak P."/>
            <person name="Jahodarova E."/>
            <person name="Hasler P."/>
            <person name="Poulickova A."/>
        </authorList>
    </citation>
    <scope>NUCLEOTIDE SEQUENCE</scope>
    <source>
        <strain evidence="7">Rupite</strain>
    </source>
</reference>
<dbReference type="Proteomes" id="UP000830835">
    <property type="component" value="Unassembled WGS sequence"/>
</dbReference>
<keyword evidence="5 6" id="KW-0472">Membrane</keyword>
<organism evidence="7 8">
    <name type="scientific">Thermostichus vulcanus str. 'Rupite'</name>
    <dbReference type="NCBI Taxonomy" id="2813851"/>
    <lineage>
        <taxon>Bacteria</taxon>
        <taxon>Bacillati</taxon>
        <taxon>Cyanobacteriota</taxon>
        <taxon>Cyanophyceae</taxon>
        <taxon>Thermostichales</taxon>
        <taxon>Thermostichaceae</taxon>
        <taxon>Thermostichus</taxon>
    </lineage>
</organism>
<evidence type="ECO:0000256" key="4">
    <source>
        <dbReference type="ARBA" id="ARBA00022989"/>
    </source>
</evidence>